<evidence type="ECO:0000313" key="1">
    <source>
        <dbReference type="EMBL" id="KIL64115.1"/>
    </source>
</evidence>
<organism evidence="1 2">
    <name type="scientific">Amanita muscaria (strain Koide BX008)</name>
    <dbReference type="NCBI Taxonomy" id="946122"/>
    <lineage>
        <taxon>Eukaryota</taxon>
        <taxon>Fungi</taxon>
        <taxon>Dikarya</taxon>
        <taxon>Basidiomycota</taxon>
        <taxon>Agaricomycotina</taxon>
        <taxon>Agaricomycetes</taxon>
        <taxon>Agaricomycetidae</taxon>
        <taxon>Agaricales</taxon>
        <taxon>Pluteineae</taxon>
        <taxon>Amanitaceae</taxon>
        <taxon>Amanita</taxon>
    </lineage>
</organism>
<gene>
    <name evidence="1" type="ORF">M378DRAFT_163591</name>
</gene>
<dbReference type="EMBL" id="KN818252">
    <property type="protein sequence ID" value="KIL64115.1"/>
    <property type="molecule type" value="Genomic_DNA"/>
</dbReference>
<sequence length="93" mass="10348">MLSNFASGNNHGLMAHDLLADTTRRMVILGGPVLDCISFVLSSTLDLGSWSTLRQSTEPFRRCSHYPPNLIKRIGNVFVLGEDFDRIVLCIII</sequence>
<dbReference type="HOGENOM" id="CLU_2399210_0_0_1"/>
<dbReference type="InParanoid" id="A0A0C2SLR6"/>
<dbReference type="Proteomes" id="UP000054549">
    <property type="component" value="Unassembled WGS sequence"/>
</dbReference>
<proteinExistence type="predicted"/>
<evidence type="ECO:0000313" key="2">
    <source>
        <dbReference type="Proteomes" id="UP000054549"/>
    </source>
</evidence>
<protein>
    <submittedName>
        <fullName evidence="1">Uncharacterized protein</fullName>
    </submittedName>
</protein>
<keyword evidence="2" id="KW-1185">Reference proteome</keyword>
<name>A0A0C2SLR6_AMAMK</name>
<reference evidence="1 2" key="1">
    <citation type="submission" date="2014-04" db="EMBL/GenBank/DDBJ databases">
        <title>Evolutionary Origins and Diversification of the Mycorrhizal Mutualists.</title>
        <authorList>
            <consortium name="DOE Joint Genome Institute"/>
            <consortium name="Mycorrhizal Genomics Consortium"/>
            <person name="Kohler A."/>
            <person name="Kuo A."/>
            <person name="Nagy L.G."/>
            <person name="Floudas D."/>
            <person name="Copeland A."/>
            <person name="Barry K.W."/>
            <person name="Cichocki N."/>
            <person name="Veneault-Fourrey C."/>
            <person name="LaButti K."/>
            <person name="Lindquist E.A."/>
            <person name="Lipzen A."/>
            <person name="Lundell T."/>
            <person name="Morin E."/>
            <person name="Murat C."/>
            <person name="Riley R."/>
            <person name="Ohm R."/>
            <person name="Sun H."/>
            <person name="Tunlid A."/>
            <person name="Henrissat B."/>
            <person name="Grigoriev I.V."/>
            <person name="Hibbett D.S."/>
            <person name="Martin F."/>
        </authorList>
    </citation>
    <scope>NUCLEOTIDE SEQUENCE [LARGE SCALE GENOMIC DNA]</scope>
    <source>
        <strain evidence="1 2">Koide BX008</strain>
    </source>
</reference>
<accession>A0A0C2SLR6</accession>
<dbReference type="AlphaFoldDB" id="A0A0C2SLR6"/>